<organism evidence="1 2">
    <name type="scientific">Candidatus Sarcina troglodytae</name>
    <dbReference type="NCBI Taxonomy" id="2726954"/>
    <lineage>
        <taxon>Bacteria</taxon>
        <taxon>Bacillati</taxon>
        <taxon>Bacillota</taxon>
        <taxon>Clostridia</taxon>
        <taxon>Eubacteriales</taxon>
        <taxon>Clostridiaceae</taxon>
        <taxon>Sarcina</taxon>
    </lineage>
</organism>
<sequence length="169" mass="19338">MKKLYIIISILIAIIIIIVIGIFIALRSNPTLSYLQNTNETIIQATDALTNMQKNISINSKNDLIYNQGEAYEYGKQFKNIWNNYDKNNKNTSNIKDYYTKTKIIETQEKLAYNFLTNGVTLYLNGSANNEATGISYIEKAYSIINTLNKDTIPNTTNDFKEKINKIQT</sequence>
<reference evidence="1" key="1">
    <citation type="submission" date="2020-04" db="EMBL/GenBank/DDBJ databases">
        <title>A novel bacterium ('Candidatus Sarcina troglodytae' sp. nov.) linked to a protracted, uniformly lethal epizootic among sanctuary western chimpanzees (Pan troglodytes verus) in Sierra Leone.</title>
        <authorList>
            <person name="Owens L.A."/>
            <person name="Colitti B."/>
            <person name="Hirji I."/>
            <person name="Pizaro A."/>
            <person name="Jaffe J.E."/>
            <person name="Moittie S."/>
            <person name="Bishop-Lilly K.A."/>
            <person name="Estrella L.A."/>
            <person name="Voegtly L.J."/>
            <person name="Kuhn J.H."/>
            <person name="Suen G."/>
            <person name="Deblois C.L."/>
            <person name="Dunn C."/>
            <person name="Juan-Salles C."/>
            <person name="Goldberg T.L."/>
        </authorList>
    </citation>
    <scope>NUCLEOTIDE SEQUENCE</scope>
    <source>
        <strain evidence="1">JB2</strain>
    </source>
</reference>
<evidence type="ECO:0000313" key="1">
    <source>
        <dbReference type="EMBL" id="QPJ84467.1"/>
    </source>
</evidence>
<protein>
    <submittedName>
        <fullName evidence="1">Uncharacterized protein</fullName>
    </submittedName>
</protein>
<name>A0ACD1BAL0_9CLOT</name>
<proteinExistence type="predicted"/>
<accession>A0ACD1BAL0</accession>
<gene>
    <name evidence="1" type="ORF">HH195_00315</name>
</gene>
<keyword evidence="2" id="KW-1185">Reference proteome</keyword>
<dbReference type="Proteomes" id="UP000594603">
    <property type="component" value="Chromosome"/>
</dbReference>
<dbReference type="EMBL" id="CP051754">
    <property type="protein sequence ID" value="QPJ84467.1"/>
    <property type="molecule type" value="Genomic_DNA"/>
</dbReference>
<evidence type="ECO:0000313" key="2">
    <source>
        <dbReference type="Proteomes" id="UP000594603"/>
    </source>
</evidence>